<gene>
    <name evidence="2" type="ORF">DOTSEDRAFT_23016</name>
</gene>
<keyword evidence="1" id="KW-0732">Signal</keyword>
<protein>
    <submittedName>
        <fullName evidence="2">Uncharacterized protein</fullName>
    </submittedName>
</protein>
<reference evidence="3" key="1">
    <citation type="journal article" date="2012" name="PLoS Genet.">
        <title>The genomes of the fungal plant pathogens Cladosporium fulvum and Dothistroma septosporum reveal adaptation to different hosts and lifestyles but also signatures of common ancestry.</title>
        <authorList>
            <person name="de Wit P.J.G.M."/>
            <person name="van der Burgt A."/>
            <person name="Oekmen B."/>
            <person name="Stergiopoulos I."/>
            <person name="Abd-Elsalam K.A."/>
            <person name="Aerts A.L."/>
            <person name="Bahkali A.H."/>
            <person name="Beenen H.G."/>
            <person name="Chettri P."/>
            <person name="Cox M.P."/>
            <person name="Datema E."/>
            <person name="de Vries R.P."/>
            <person name="Dhillon B."/>
            <person name="Ganley A.R."/>
            <person name="Griffiths S.A."/>
            <person name="Guo Y."/>
            <person name="Hamelin R.C."/>
            <person name="Henrissat B."/>
            <person name="Kabir M.S."/>
            <person name="Jashni M.K."/>
            <person name="Kema G."/>
            <person name="Klaubauf S."/>
            <person name="Lapidus A."/>
            <person name="Levasseur A."/>
            <person name="Lindquist E."/>
            <person name="Mehrabi R."/>
            <person name="Ohm R.A."/>
            <person name="Owen T.J."/>
            <person name="Salamov A."/>
            <person name="Schwelm A."/>
            <person name="Schijlen E."/>
            <person name="Sun H."/>
            <person name="van den Burg H.A."/>
            <person name="van Ham R.C.H.J."/>
            <person name="Zhang S."/>
            <person name="Goodwin S.B."/>
            <person name="Grigoriev I.V."/>
            <person name="Collemare J."/>
            <person name="Bradshaw R.E."/>
        </authorList>
    </citation>
    <scope>NUCLEOTIDE SEQUENCE [LARGE SCALE GENOMIC DNA]</scope>
    <source>
        <strain evidence="3">NZE10 / CBS 128990</strain>
    </source>
</reference>
<evidence type="ECO:0000256" key="1">
    <source>
        <dbReference type="SAM" id="SignalP"/>
    </source>
</evidence>
<reference evidence="2 3" key="2">
    <citation type="journal article" date="2012" name="PLoS Pathog.">
        <title>Diverse lifestyles and strategies of plant pathogenesis encoded in the genomes of eighteen Dothideomycetes fungi.</title>
        <authorList>
            <person name="Ohm R.A."/>
            <person name="Feau N."/>
            <person name="Henrissat B."/>
            <person name="Schoch C.L."/>
            <person name="Horwitz B.A."/>
            <person name="Barry K.W."/>
            <person name="Condon B.J."/>
            <person name="Copeland A.C."/>
            <person name="Dhillon B."/>
            <person name="Glaser F."/>
            <person name="Hesse C.N."/>
            <person name="Kosti I."/>
            <person name="LaButti K."/>
            <person name="Lindquist E.A."/>
            <person name="Lucas S."/>
            <person name="Salamov A.A."/>
            <person name="Bradshaw R.E."/>
            <person name="Ciuffetti L."/>
            <person name="Hamelin R.C."/>
            <person name="Kema G.H.J."/>
            <person name="Lawrence C."/>
            <person name="Scott J.A."/>
            <person name="Spatafora J.W."/>
            <person name="Turgeon B.G."/>
            <person name="de Wit P.J.G.M."/>
            <person name="Zhong S."/>
            <person name="Goodwin S.B."/>
            <person name="Grigoriev I.V."/>
        </authorList>
    </citation>
    <scope>NUCLEOTIDE SEQUENCE [LARGE SCALE GENOMIC DNA]</scope>
    <source>
        <strain evidence="3">NZE10 / CBS 128990</strain>
    </source>
</reference>
<feature type="chain" id="PRO_5004109259" evidence="1">
    <location>
        <begin position="22"/>
        <end position="77"/>
    </location>
</feature>
<organism evidence="2 3">
    <name type="scientific">Dothistroma septosporum (strain NZE10 / CBS 128990)</name>
    <name type="common">Red band needle blight fungus</name>
    <name type="synonym">Mycosphaerella pini</name>
    <dbReference type="NCBI Taxonomy" id="675120"/>
    <lineage>
        <taxon>Eukaryota</taxon>
        <taxon>Fungi</taxon>
        <taxon>Dikarya</taxon>
        <taxon>Ascomycota</taxon>
        <taxon>Pezizomycotina</taxon>
        <taxon>Dothideomycetes</taxon>
        <taxon>Dothideomycetidae</taxon>
        <taxon>Mycosphaerellales</taxon>
        <taxon>Mycosphaerellaceae</taxon>
        <taxon>Dothistroma</taxon>
    </lineage>
</organism>
<sequence>MACHFQKIRCSLPWVVAVAAAVLDKRIEVIVLVTGFLATYHEDLDRLNEFLSGKASAPSPQPTAVTLTKSSPVAFIK</sequence>
<dbReference type="Proteomes" id="UP000016933">
    <property type="component" value="Unassembled WGS sequence"/>
</dbReference>
<evidence type="ECO:0000313" key="2">
    <source>
        <dbReference type="EMBL" id="EME44908.1"/>
    </source>
</evidence>
<name>N1PPP4_DOTSN</name>
<feature type="signal peptide" evidence="1">
    <location>
        <begin position="1"/>
        <end position="21"/>
    </location>
</feature>
<keyword evidence="3" id="KW-1185">Reference proteome</keyword>
<dbReference type="EMBL" id="KB446538">
    <property type="protein sequence ID" value="EME44908.1"/>
    <property type="molecule type" value="Genomic_DNA"/>
</dbReference>
<proteinExistence type="predicted"/>
<accession>N1PPP4</accession>
<evidence type="ECO:0000313" key="3">
    <source>
        <dbReference type="Proteomes" id="UP000016933"/>
    </source>
</evidence>
<dbReference type="HOGENOM" id="CLU_2638048_0_0_1"/>
<dbReference type="AlphaFoldDB" id="N1PPP4"/>